<dbReference type="RefSeq" id="WP_120517801.1">
    <property type="nucleotide sequence ID" value="NZ_QXZY01000010.1"/>
</dbReference>
<comment type="caution">
    <text evidence="9">The sequence shown here is derived from an EMBL/GenBank/DDBJ whole genome shotgun (WGS) entry which is preliminary data.</text>
</comment>
<dbReference type="AlphaFoldDB" id="A0A3N4MK06"/>
<feature type="compositionally biased region" description="Basic and acidic residues" evidence="6">
    <location>
        <begin position="397"/>
        <end position="406"/>
    </location>
</feature>
<feature type="domain" description="Peptidase C14 caspase" evidence="8">
    <location>
        <begin position="17"/>
        <end position="259"/>
    </location>
</feature>
<feature type="active site" description="Charge relay system" evidence="5">
    <location>
        <position position="457"/>
    </location>
</feature>
<dbReference type="Pfam" id="PF00656">
    <property type="entry name" value="Peptidase_C14"/>
    <property type="match status" value="1"/>
</dbReference>
<evidence type="ECO:0000256" key="3">
    <source>
        <dbReference type="ARBA" id="ARBA00022801"/>
    </source>
</evidence>
<dbReference type="InterPro" id="IPR036852">
    <property type="entry name" value="Peptidase_S8/S53_dom_sf"/>
</dbReference>
<dbReference type="GO" id="GO:0006508">
    <property type="term" value="P:proteolysis"/>
    <property type="evidence" value="ECO:0007669"/>
    <property type="project" value="UniProtKB-KW"/>
</dbReference>
<feature type="active site" description="Charge relay system" evidence="5">
    <location>
        <position position="689"/>
    </location>
</feature>
<dbReference type="PANTHER" id="PTHR43806:SF11">
    <property type="entry name" value="CEREVISIN-RELATED"/>
    <property type="match status" value="1"/>
</dbReference>
<dbReference type="Gene3D" id="3.40.50.1460">
    <property type="match status" value="1"/>
</dbReference>
<dbReference type="PROSITE" id="PS00138">
    <property type="entry name" value="SUBTILASE_SER"/>
    <property type="match status" value="1"/>
</dbReference>
<feature type="domain" description="Peptidase S8/S53" evidence="7">
    <location>
        <begin position="449"/>
        <end position="752"/>
    </location>
</feature>
<evidence type="ECO:0000313" key="10">
    <source>
        <dbReference type="Proteomes" id="UP000279089"/>
    </source>
</evidence>
<dbReference type="InterPro" id="IPR023828">
    <property type="entry name" value="Peptidase_S8_Ser-AS"/>
</dbReference>
<reference evidence="10" key="1">
    <citation type="submission" date="2018-11" db="EMBL/GenBank/DDBJ databases">
        <title>Chitinophaga lutea sp.nov., isolate from arsenic contaminated soil.</title>
        <authorList>
            <person name="Zong Y."/>
        </authorList>
    </citation>
    <scope>NUCLEOTIDE SEQUENCE [LARGE SCALE GENOMIC DNA]</scope>
    <source>
        <strain evidence="10">YLT18</strain>
    </source>
</reference>
<dbReference type="PANTHER" id="PTHR43806">
    <property type="entry name" value="PEPTIDASE S8"/>
    <property type="match status" value="1"/>
</dbReference>
<evidence type="ECO:0000256" key="1">
    <source>
        <dbReference type="ARBA" id="ARBA00011073"/>
    </source>
</evidence>
<accession>A0A3N4MK06</accession>
<protein>
    <submittedName>
        <fullName evidence="9">Uncharacterized protein</fullName>
    </submittedName>
</protein>
<proteinExistence type="inferred from homology"/>
<keyword evidence="10" id="KW-1185">Reference proteome</keyword>
<organism evidence="9 10">
    <name type="scientific">Chitinophaga barathri</name>
    <dbReference type="NCBI Taxonomy" id="1647451"/>
    <lineage>
        <taxon>Bacteria</taxon>
        <taxon>Pseudomonadati</taxon>
        <taxon>Bacteroidota</taxon>
        <taxon>Chitinophagia</taxon>
        <taxon>Chitinophagales</taxon>
        <taxon>Chitinophagaceae</taxon>
        <taxon>Chitinophaga</taxon>
    </lineage>
</organism>
<dbReference type="PRINTS" id="PR00723">
    <property type="entry name" value="SUBTILISIN"/>
</dbReference>
<evidence type="ECO:0000256" key="6">
    <source>
        <dbReference type="SAM" id="MobiDB-lite"/>
    </source>
</evidence>
<dbReference type="InterPro" id="IPR029030">
    <property type="entry name" value="Caspase-like_dom_sf"/>
</dbReference>
<dbReference type="GO" id="GO:0004197">
    <property type="term" value="F:cysteine-type endopeptidase activity"/>
    <property type="evidence" value="ECO:0007669"/>
    <property type="project" value="InterPro"/>
</dbReference>
<feature type="region of interest" description="Disordered" evidence="6">
    <location>
        <begin position="395"/>
        <end position="429"/>
    </location>
</feature>
<feature type="active site" description="Charge relay system" evidence="5">
    <location>
        <position position="499"/>
    </location>
</feature>
<keyword evidence="3 5" id="KW-0378">Hydrolase</keyword>
<evidence type="ECO:0000256" key="5">
    <source>
        <dbReference type="PROSITE-ProRule" id="PRU01240"/>
    </source>
</evidence>
<dbReference type="InterPro" id="IPR011600">
    <property type="entry name" value="Pept_C14_caspase"/>
</dbReference>
<evidence type="ECO:0000259" key="8">
    <source>
        <dbReference type="Pfam" id="PF00656"/>
    </source>
</evidence>
<dbReference type="CDD" id="cd00306">
    <property type="entry name" value="Peptidases_S8_S53"/>
    <property type="match status" value="1"/>
</dbReference>
<evidence type="ECO:0000256" key="2">
    <source>
        <dbReference type="ARBA" id="ARBA00022670"/>
    </source>
</evidence>
<dbReference type="SUPFAM" id="SSF52743">
    <property type="entry name" value="Subtilisin-like"/>
    <property type="match status" value="1"/>
</dbReference>
<feature type="region of interest" description="Disordered" evidence="6">
    <location>
        <begin position="476"/>
        <end position="497"/>
    </location>
</feature>
<name>A0A3N4MK06_9BACT</name>
<comment type="similarity">
    <text evidence="1 5">Belongs to the peptidase S8 family.</text>
</comment>
<dbReference type="InterPro" id="IPR000209">
    <property type="entry name" value="Peptidase_S8/S53_dom"/>
</dbReference>
<keyword evidence="4 5" id="KW-0720">Serine protease</keyword>
<evidence type="ECO:0000259" key="7">
    <source>
        <dbReference type="Pfam" id="PF00082"/>
    </source>
</evidence>
<dbReference type="InterPro" id="IPR050131">
    <property type="entry name" value="Peptidase_S8_subtilisin-like"/>
</dbReference>
<dbReference type="Pfam" id="PF00082">
    <property type="entry name" value="Peptidase_S8"/>
    <property type="match status" value="1"/>
</dbReference>
<dbReference type="PROSITE" id="PS51892">
    <property type="entry name" value="SUBTILASE"/>
    <property type="match status" value="1"/>
</dbReference>
<evidence type="ECO:0000256" key="4">
    <source>
        <dbReference type="ARBA" id="ARBA00022825"/>
    </source>
</evidence>
<sequence length="867" mass="96203">MSKGYSLHIGLNKLDTEHYPGVPVLKAAVNDAVFWESYARKTGYESQSLHDASATDKAVLDALHGFAEKLEPGDILLLTYAGHGSHVRNEKADGFDDEREDQTWCLYNRELLDDELFEAFRAFREGTRILVVSDSCHSGTIVRALPDETDLSAMLESGLNKSAETRGMRSRKLPLEAEQDIMARFGEKVYEPIQKKYRKTKQASNVKAAVKLMAACQDDQTTYDGEANGIFTEAFIHLFDQPSMQKATAETLIDEIREKYYFPRPNFFQYGGIIPAFDTAFPFTIHIPDADKVKGSRSPNLRPVPIQRNISLEEQWDNVKVKKNAQLLIEFEEKPDADLTGGKDIEVLEQDGNTILVELKNTPHEHAWSAAHALHQELVAKGWKATVEPVLSVNPSQDKRATREGDANNPDFIREWPPAHPEGRIGWHLDDDHSQLKKASEAVSAKAGAHVRIAHLDTGYIAGHPALPEKLDAARQRSFVKKEDPSQAIDKPDTGQDGHGLGTMVLLAGNKVTLGDTFEEYEGFIGGAPIAEVVPMRISESVVIMNDKNFSEALSYAIETGCEVVTMSMAGKPSNRMARAVNQAYEAGIVIVSAASNCWYKGTGNLLPKCVMFPAAFERVIAATGAMYNHKPYDVDFLQPGSERAISTQYMQGSWGPASRMTRALAAYTPNTPWASTKHKFLRSGGGTSSATPQVAAAAALYIAFHREEMEKKGYYEEGRKWLKVEAVRHALYTAAAKDNLFPEWQKYYGNGILKAWDALQVPVADESTLTKSPSAESTLFGVVETIGSFFKRRKLFRSAEPKPEPEALAMELLHLLQTDPQFFPLFSELDLTDPAAVEAEVSKPEFRDKVLKSPYASEYLKEAMIA</sequence>
<dbReference type="SUPFAM" id="SSF52129">
    <property type="entry name" value="Caspase-like"/>
    <property type="match status" value="1"/>
</dbReference>
<feature type="compositionally biased region" description="Basic and acidic residues" evidence="6">
    <location>
        <begin position="476"/>
        <end position="496"/>
    </location>
</feature>
<gene>
    <name evidence="9" type="ORF">EG028_17455</name>
</gene>
<dbReference type="GO" id="GO:0005615">
    <property type="term" value="C:extracellular space"/>
    <property type="evidence" value="ECO:0007669"/>
    <property type="project" value="TreeGrafter"/>
</dbReference>
<dbReference type="EMBL" id="RMBX01000009">
    <property type="protein sequence ID" value="RPD39909.1"/>
    <property type="molecule type" value="Genomic_DNA"/>
</dbReference>
<keyword evidence="2 5" id="KW-0645">Protease</keyword>
<evidence type="ECO:0000313" key="9">
    <source>
        <dbReference type="EMBL" id="RPD39909.1"/>
    </source>
</evidence>
<dbReference type="Gene3D" id="3.40.50.200">
    <property type="entry name" value="Peptidase S8/S53 domain"/>
    <property type="match status" value="1"/>
</dbReference>
<dbReference type="InterPro" id="IPR015500">
    <property type="entry name" value="Peptidase_S8_subtilisin-rel"/>
</dbReference>
<dbReference type="OrthoDB" id="1491023at2"/>
<dbReference type="Proteomes" id="UP000279089">
    <property type="component" value="Unassembled WGS sequence"/>
</dbReference>
<dbReference type="GO" id="GO:0004252">
    <property type="term" value="F:serine-type endopeptidase activity"/>
    <property type="evidence" value="ECO:0007669"/>
    <property type="project" value="UniProtKB-UniRule"/>
</dbReference>